<gene>
    <name evidence="1" type="ORF">GCM10022232_57770</name>
</gene>
<name>A0ABP7SBG7_9ACTN</name>
<sequence length="90" mass="9746">MKVGKSPPLPGQEYHLAFGVRELPLPGRRRCVRGYLTRLNRAFRTWLLASSAAGRGARRGTTNICMTCGKIQTLLKDSLQVATEGGGTCA</sequence>
<evidence type="ECO:0000313" key="2">
    <source>
        <dbReference type="Proteomes" id="UP001500456"/>
    </source>
</evidence>
<keyword evidence="2" id="KW-1185">Reference proteome</keyword>
<comment type="caution">
    <text evidence="1">The sequence shown here is derived from an EMBL/GenBank/DDBJ whole genome shotgun (WGS) entry which is preliminary data.</text>
</comment>
<evidence type="ECO:0000313" key="1">
    <source>
        <dbReference type="EMBL" id="GAA4009443.1"/>
    </source>
</evidence>
<reference evidence="2" key="1">
    <citation type="journal article" date="2019" name="Int. J. Syst. Evol. Microbiol.">
        <title>The Global Catalogue of Microorganisms (GCM) 10K type strain sequencing project: providing services to taxonomists for standard genome sequencing and annotation.</title>
        <authorList>
            <consortium name="The Broad Institute Genomics Platform"/>
            <consortium name="The Broad Institute Genome Sequencing Center for Infectious Disease"/>
            <person name="Wu L."/>
            <person name="Ma J."/>
        </authorList>
    </citation>
    <scope>NUCLEOTIDE SEQUENCE [LARGE SCALE GENOMIC DNA]</scope>
    <source>
        <strain evidence="2">JCM 16924</strain>
    </source>
</reference>
<dbReference type="EMBL" id="BAAAZX010000018">
    <property type="protein sequence ID" value="GAA4009443.1"/>
    <property type="molecule type" value="Genomic_DNA"/>
</dbReference>
<protein>
    <recommendedName>
        <fullName evidence="3">Transposase</fullName>
    </recommendedName>
</protein>
<organism evidence="1 2">
    <name type="scientific">Streptomyces plumbiresistens</name>
    <dbReference type="NCBI Taxonomy" id="511811"/>
    <lineage>
        <taxon>Bacteria</taxon>
        <taxon>Bacillati</taxon>
        <taxon>Actinomycetota</taxon>
        <taxon>Actinomycetes</taxon>
        <taxon>Kitasatosporales</taxon>
        <taxon>Streptomycetaceae</taxon>
        <taxon>Streptomyces</taxon>
    </lineage>
</organism>
<accession>A0ABP7SBG7</accession>
<proteinExistence type="predicted"/>
<dbReference type="Proteomes" id="UP001500456">
    <property type="component" value="Unassembled WGS sequence"/>
</dbReference>
<evidence type="ECO:0008006" key="3">
    <source>
        <dbReference type="Google" id="ProtNLM"/>
    </source>
</evidence>